<feature type="coiled-coil region" evidence="4">
    <location>
        <begin position="124"/>
        <end position="151"/>
    </location>
</feature>
<reference evidence="6 7" key="1">
    <citation type="submission" date="2024-05" db="EMBL/GenBank/DDBJ databases">
        <title>Genome sequencing and assembly of Indian major carp, Cirrhinus mrigala (Hamilton, 1822).</title>
        <authorList>
            <person name="Mohindra V."/>
            <person name="Chowdhury L.M."/>
            <person name="Lal K."/>
            <person name="Jena J.K."/>
        </authorList>
    </citation>
    <scope>NUCLEOTIDE SEQUENCE [LARGE SCALE GENOMIC DNA]</scope>
    <source>
        <strain evidence="6">CM1030</strain>
        <tissue evidence="6">Blood</tissue>
    </source>
</reference>
<comment type="caution">
    <text evidence="6">The sequence shown here is derived from an EMBL/GenBank/DDBJ whole genome shotgun (WGS) entry which is preliminary data.</text>
</comment>
<keyword evidence="4" id="KW-0175">Coiled coil</keyword>
<dbReference type="PANTHER" id="PTHR10903">
    <property type="entry name" value="GTPASE, IMAP FAMILY MEMBER-RELATED"/>
    <property type="match status" value="1"/>
</dbReference>
<organism evidence="6 7">
    <name type="scientific">Cirrhinus mrigala</name>
    <name type="common">Mrigala</name>
    <dbReference type="NCBI Taxonomy" id="683832"/>
    <lineage>
        <taxon>Eukaryota</taxon>
        <taxon>Metazoa</taxon>
        <taxon>Chordata</taxon>
        <taxon>Craniata</taxon>
        <taxon>Vertebrata</taxon>
        <taxon>Euteleostomi</taxon>
        <taxon>Actinopterygii</taxon>
        <taxon>Neopterygii</taxon>
        <taxon>Teleostei</taxon>
        <taxon>Ostariophysi</taxon>
        <taxon>Cypriniformes</taxon>
        <taxon>Cyprinidae</taxon>
        <taxon>Labeoninae</taxon>
        <taxon>Labeonini</taxon>
        <taxon>Cirrhinus</taxon>
    </lineage>
</organism>
<accession>A0ABD0RYN2</accession>
<dbReference type="FunFam" id="3.40.50.300:FF:000366">
    <property type="entry name" value="GTPase, IMAP family member 2"/>
    <property type="match status" value="1"/>
</dbReference>
<dbReference type="Gene3D" id="3.40.50.300">
    <property type="entry name" value="P-loop containing nucleotide triphosphate hydrolases"/>
    <property type="match status" value="1"/>
</dbReference>
<dbReference type="PROSITE" id="PS51720">
    <property type="entry name" value="G_AIG1"/>
    <property type="match status" value="1"/>
</dbReference>
<dbReference type="EMBL" id="JAMKFB020000001">
    <property type="protein sequence ID" value="KAL0202370.1"/>
    <property type="molecule type" value="Genomic_DNA"/>
</dbReference>
<keyword evidence="2" id="KW-0547">Nucleotide-binding</keyword>
<sequence>IVLLGKTRSGKSSTGNTILGRDVFRVSNNAGPTTRQCLHQRTTNGTNVISVIDTPGLFHTSLTERHLKAEFERSVEMCVPGPHVFLLVIRLNSFTEEDKNTVKWIQENFGEDVKRFIMVLFTGADQLNRELDEFLQENQELQKLVDEYAGRYHAFNNMENNDQAQVTKLVEKINNTVERNNGHYTIE</sequence>
<feature type="non-terminal residue" evidence="6">
    <location>
        <position position="1"/>
    </location>
</feature>
<comment type="similarity">
    <text evidence="1">Belongs to the TRAFAC class TrmE-Era-EngA-EngB-Septin-like GTPase superfamily. AIG1/Toc34/Toc159-like paraseptin GTPase family. IAN subfamily.</text>
</comment>
<dbReference type="InterPro" id="IPR045058">
    <property type="entry name" value="GIMA/IAN/Toc"/>
</dbReference>
<gene>
    <name evidence="6" type="ORF">M9458_000388</name>
</gene>
<proteinExistence type="inferred from homology"/>
<evidence type="ECO:0000313" key="7">
    <source>
        <dbReference type="Proteomes" id="UP001529510"/>
    </source>
</evidence>
<keyword evidence="3" id="KW-0342">GTP-binding</keyword>
<keyword evidence="7" id="KW-1185">Reference proteome</keyword>
<evidence type="ECO:0000259" key="5">
    <source>
        <dbReference type="PROSITE" id="PS51720"/>
    </source>
</evidence>
<evidence type="ECO:0000256" key="2">
    <source>
        <dbReference type="ARBA" id="ARBA00022741"/>
    </source>
</evidence>
<dbReference type="GO" id="GO:0005525">
    <property type="term" value="F:GTP binding"/>
    <property type="evidence" value="ECO:0007669"/>
    <property type="project" value="UniProtKB-KW"/>
</dbReference>
<evidence type="ECO:0000256" key="4">
    <source>
        <dbReference type="SAM" id="Coils"/>
    </source>
</evidence>
<feature type="non-terminal residue" evidence="6">
    <location>
        <position position="187"/>
    </location>
</feature>
<name>A0ABD0RYN2_CIRMR</name>
<dbReference type="InterPro" id="IPR006703">
    <property type="entry name" value="G_AIG1"/>
</dbReference>
<dbReference type="SUPFAM" id="SSF52540">
    <property type="entry name" value="P-loop containing nucleoside triphosphate hydrolases"/>
    <property type="match status" value="1"/>
</dbReference>
<dbReference type="PANTHER" id="PTHR10903:SF188">
    <property type="entry name" value="GTPASE IMAP FAMILY MEMBER 2-LIKE-RELATED"/>
    <property type="match status" value="1"/>
</dbReference>
<dbReference type="InterPro" id="IPR027417">
    <property type="entry name" value="P-loop_NTPase"/>
</dbReference>
<dbReference type="Proteomes" id="UP001529510">
    <property type="component" value="Unassembled WGS sequence"/>
</dbReference>
<evidence type="ECO:0000256" key="3">
    <source>
        <dbReference type="ARBA" id="ARBA00023134"/>
    </source>
</evidence>
<dbReference type="Pfam" id="PF04548">
    <property type="entry name" value="AIG1"/>
    <property type="match status" value="1"/>
</dbReference>
<protein>
    <recommendedName>
        <fullName evidence="5">AIG1-type G domain-containing protein</fullName>
    </recommendedName>
</protein>
<dbReference type="AlphaFoldDB" id="A0ABD0RYN2"/>
<evidence type="ECO:0000256" key="1">
    <source>
        <dbReference type="ARBA" id="ARBA00008535"/>
    </source>
</evidence>
<evidence type="ECO:0000313" key="6">
    <source>
        <dbReference type="EMBL" id="KAL0202370.1"/>
    </source>
</evidence>
<feature type="domain" description="AIG1-type G" evidence="5">
    <location>
        <begin position="1"/>
        <end position="187"/>
    </location>
</feature>